<keyword evidence="3" id="KW-1185">Reference proteome</keyword>
<sequence length="45" mass="5040">MASRGYLSPSPITTLPETEMPTAARMLAERTRTKEEVSAWLDRST</sequence>
<dbReference type="KEGG" id="tsq:D3A95_13335"/>
<organism evidence="2 3">
    <name type="scientific">Thermosynechococcus sichuanensis E542</name>
    <dbReference type="NCBI Taxonomy" id="2016101"/>
    <lineage>
        <taxon>Bacteria</taxon>
        <taxon>Bacillati</taxon>
        <taxon>Cyanobacteriota</taxon>
        <taxon>Cyanophyceae</taxon>
        <taxon>Acaryochloridales</taxon>
        <taxon>Thermosynechococcaceae</taxon>
        <taxon>Thermosynechococcus</taxon>
        <taxon>Thermosynechococcus sichuanensis</taxon>
    </lineage>
</organism>
<evidence type="ECO:0000313" key="2">
    <source>
        <dbReference type="EMBL" id="QLL29467.1"/>
    </source>
</evidence>
<dbReference type="RefSeq" id="WP_181495060.1">
    <property type="nucleotide sequence ID" value="NZ_CP032152.1"/>
</dbReference>
<name>A0A7D6ERX1_9CYAN</name>
<gene>
    <name evidence="2" type="ORF">D3A95_13335</name>
</gene>
<dbReference type="Proteomes" id="UP000261812">
    <property type="component" value="Chromosome"/>
</dbReference>
<evidence type="ECO:0000256" key="1">
    <source>
        <dbReference type="SAM" id="MobiDB-lite"/>
    </source>
</evidence>
<proteinExistence type="predicted"/>
<evidence type="ECO:0000313" key="3">
    <source>
        <dbReference type="Proteomes" id="UP000261812"/>
    </source>
</evidence>
<feature type="region of interest" description="Disordered" evidence="1">
    <location>
        <begin position="1"/>
        <end position="22"/>
    </location>
</feature>
<dbReference type="EMBL" id="CP032152">
    <property type="protein sequence ID" value="QLL29467.1"/>
    <property type="molecule type" value="Genomic_DNA"/>
</dbReference>
<accession>A0A7D6ERX1</accession>
<protein>
    <submittedName>
        <fullName evidence="2">Uncharacterized protein</fullName>
    </submittedName>
</protein>
<dbReference type="AlphaFoldDB" id="A0A7D6ERX1"/>
<reference evidence="3" key="1">
    <citation type="submission" date="2018-09" db="EMBL/GenBank/DDBJ databases">
        <title>Complete genome sequence of thermophilic cyanobacteria strain Thermosynechococcus elongatus PKUAC-SCTE542.</title>
        <authorList>
            <person name="Liang Y."/>
            <person name="Tang J."/>
            <person name="Daroch M."/>
        </authorList>
    </citation>
    <scope>NUCLEOTIDE SEQUENCE [LARGE SCALE GENOMIC DNA]</scope>
    <source>
        <strain evidence="3">E542</strain>
    </source>
</reference>